<comment type="caution">
    <text evidence="2">The sequence shown here is derived from an EMBL/GenBank/DDBJ whole genome shotgun (WGS) entry which is preliminary data.</text>
</comment>
<dbReference type="AlphaFoldDB" id="A0A917ZPV2"/>
<evidence type="ECO:0000313" key="2">
    <source>
        <dbReference type="EMBL" id="GGO87226.1"/>
    </source>
</evidence>
<evidence type="ECO:0008006" key="4">
    <source>
        <dbReference type="Google" id="ProtNLM"/>
    </source>
</evidence>
<feature type="chain" id="PRO_5037502322" description="Transporter" evidence="1">
    <location>
        <begin position="21"/>
        <end position="270"/>
    </location>
</feature>
<feature type="signal peptide" evidence="1">
    <location>
        <begin position="1"/>
        <end position="20"/>
    </location>
</feature>
<protein>
    <recommendedName>
        <fullName evidence="4">Transporter</fullName>
    </recommendedName>
</protein>
<dbReference type="RefSeq" id="WP_188862391.1">
    <property type="nucleotide sequence ID" value="NZ_BMLT01000012.1"/>
</dbReference>
<reference evidence="2 3" key="1">
    <citation type="journal article" date="2014" name="Int. J. Syst. Evol. Microbiol.">
        <title>Complete genome sequence of Corynebacterium casei LMG S-19264T (=DSM 44701T), isolated from a smear-ripened cheese.</title>
        <authorList>
            <consortium name="US DOE Joint Genome Institute (JGI-PGF)"/>
            <person name="Walter F."/>
            <person name="Albersmeier A."/>
            <person name="Kalinowski J."/>
            <person name="Ruckert C."/>
        </authorList>
    </citation>
    <scope>NUCLEOTIDE SEQUENCE [LARGE SCALE GENOMIC DNA]</scope>
    <source>
        <strain evidence="2 3">CGMCC 1.7286</strain>
    </source>
</reference>
<name>A0A917ZPV2_9GAMM</name>
<dbReference type="Pfam" id="PF13557">
    <property type="entry name" value="Phenol_MetA_deg"/>
    <property type="match status" value="1"/>
</dbReference>
<dbReference type="EMBL" id="BMLT01000012">
    <property type="protein sequence ID" value="GGO87226.1"/>
    <property type="molecule type" value="Genomic_DNA"/>
</dbReference>
<evidence type="ECO:0000313" key="3">
    <source>
        <dbReference type="Proteomes" id="UP000599578"/>
    </source>
</evidence>
<organism evidence="2 3">
    <name type="scientific">Marinobacterium nitratireducens</name>
    <dbReference type="NCBI Taxonomy" id="518897"/>
    <lineage>
        <taxon>Bacteria</taxon>
        <taxon>Pseudomonadati</taxon>
        <taxon>Pseudomonadota</taxon>
        <taxon>Gammaproteobacteria</taxon>
        <taxon>Oceanospirillales</taxon>
        <taxon>Oceanospirillaceae</taxon>
        <taxon>Marinobacterium</taxon>
    </lineage>
</organism>
<gene>
    <name evidence="2" type="ORF">GCM10011348_39920</name>
</gene>
<dbReference type="Proteomes" id="UP000599578">
    <property type="component" value="Unassembled WGS sequence"/>
</dbReference>
<proteinExistence type="predicted"/>
<accession>A0A917ZPV2</accession>
<dbReference type="InterPro" id="IPR025737">
    <property type="entry name" value="FApF"/>
</dbReference>
<evidence type="ECO:0000256" key="1">
    <source>
        <dbReference type="SAM" id="SignalP"/>
    </source>
</evidence>
<keyword evidence="3" id="KW-1185">Reference proteome</keyword>
<sequence>MKTRILPTALAALLPLSASAGHYSPGVEALRASVVPGPGLYYKGYAVHYSADEHSALPADSKVEVNAIANRLIWVTDHKVLGGDVALETIIPVIRTDLSIAGGAVESDEWGLGDIMLGSVLGWHGERWDTVAGVGVWTRTGQDDEPADPGLGYTETMITLGGNLYLNGARDLAFSALSRYSLADDSDIDDEFLVEWGLSKQLPGGLEAGLAGYDRWQVEGGDREKHGIGVAAAYFWPQLMAGLNIAVYDEYDAEQDFEGYQLRATFTRVF</sequence>
<keyword evidence="1" id="KW-0732">Signal</keyword>